<evidence type="ECO:0000256" key="1">
    <source>
        <dbReference type="SAM" id="SignalP"/>
    </source>
</evidence>
<sequence>MKHLVFALLIFVPCLAIAQGPRGGGEKMEAKKVAWLTTKLDLSAEDAKIFWPIYNDYVREQSTLRKERFQKMISFRKLKEIEDLDDEEIQTLILNDFNFRQRDLNIERKYYNKFKSNLPIKTVGKFYRAQEAFKKEILQQYRAAMPTTPPAN</sequence>
<proteinExistence type="predicted"/>
<dbReference type="Proteomes" id="UP000219281">
    <property type="component" value="Unassembled WGS sequence"/>
</dbReference>
<dbReference type="RefSeq" id="WP_097131433.1">
    <property type="nucleotide sequence ID" value="NZ_OCMT01000002.1"/>
</dbReference>
<evidence type="ECO:0000313" key="3">
    <source>
        <dbReference type="Proteomes" id="UP000219281"/>
    </source>
</evidence>
<evidence type="ECO:0000313" key="2">
    <source>
        <dbReference type="EMBL" id="SOD15025.1"/>
    </source>
</evidence>
<keyword evidence="1" id="KW-0732">Signal</keyword>
<feature type="signal peptide" evidence="1">
    <location>
        <begin position="1"/>
        <end position="18"/>
    </location>
</feature>
<dbReference type="AlphaFoldDB" id="A0A285ZZH2"/>
<organism evidence="2 3">
    <name type="scientific">Pedobacter xixiisoli</name>
    <dbReference type="NCBI Taxonomy" id="1476464"/>
    <lineage>
        <taxon>Bacteria</taxon>
        <taxon>Pseudomonadati</taxon>
        <taxon>Bacteroidota</taxon>
        <taxon>Sphingobacteriia</taxon>
        <taxon>Sphingobacteriales</taxon>
        <taxon>Sphingobacteriaceae</taxon>
        <taxon>Pedobacter</taxon>
    </lineage>
</organism>
<keyword evidence="3" id="KW-1185">Reference proteome</keyword>
<feature type="chain" id="PRO_5012673674" description="Sensor of ECF-type sigma factor" evidence="1">
    <location>
        <begin position="19"/>
        <end position="152"/>
    </location>
</feature>
<gene>
    <name evidence="2" type="ORF">SAMN06297358_1993</name>
</gene>
<reference evidence="3" key="1">
    <citation type="submission" date="2017-09" db="EMBL/GenBank/DDBJ databases">
        <authorList>
            <person name="Varghese N."/>
            <person name="Submissions S."/>
        </authorList>
    </citation>
    <scope>NUCLEOTIDE SEQUENCE [LARGE SCALE GENOMIC DNA]</scope>
    <source>
        <strain evidence="3">CGMCC 1.12803</strain>
    </source>
</reference>
<evidence type="ECO:0008006" key="4">
    <source>
        <dbReference type="Google" id="ProtNLM"/>
    </source>
</evidence>
<dbReference type="OrthoDB" id="675330at2"/>
<accession>A0A285ZZH2</accession>
<dbReference type="EMBL" id="OCMT01000002">
    <property type="protein sequence ID" value="SOD15025.1"/>
    <property type="molecule type" value="Genomic_DNA"/>
</dbReference>
<name>A0A285ZZH2_9SPHI</name>
<protein>
    <recommendedName>
        <fullName evidence="4">Sensor of ECF-type sigma factor</fullName>
    </recommendedName>
</protein>